<dbReference type="GO" id="GO:0007508">
    <property type="term" value="P:larval heart development"/>
    <property type="evidence" value="ECO:0007669"/>
    <property type="project" value="TreeGrafter"/>
</dbReference>
<dbReference type="PANTHER" id="PTHR33395:SF22">
    <property type="entry name" value="REVERSE TRANSCRIPTASE DOMAIN-CONTAINING PROTEIN"/>
    <property type="match status" value="1"/>
</dbReference>
<dbReference type="GO" id="GO:0031012">
    <property type="term" value="C:extracellular matrix"/>
    <property type="evidence" value="ECO:0007669"/>
    <property type="project" value="TreeGrafter"/>
</dbReference>
<proteinExistence type="predicted"/>
<evidence type="ECO:0000313" key="3">
    <source>
        <dbReference type="EMBL" id="KIH65138.1"/>
    </source>
</evidence>
<sequence length="253" mass="28326">MASSCASQTQRKTRSMAAMESEGNGPDDIEKALQQLHTDKKTPVFLKTLINHILHLQDSLSTVLEENRKLHEEVSSLHNENSNLKRALADAEHKLASSARVHESSFSNMTNNFGEKERLRCDRGHKKGGGVLILIRRTIAFETIWRESIPEAYEILSCDLKLLESTIRISGIYRTPSCNLNNTIQLTKVLNDLSSCEGLHVISGDFNLSDINWFSPNPAGITLGSKYFIEMCRSCNLKQHVRAPTRGGHVLDL</sequence>
<reference evidence="3 4" key="1">
    <citation type="submission" date="2013-12" db="EMBL/GenBank/DDBJ databases">
        <title>Draft genome of the parsitic nematode Ancylostoma duodenale.</title>
        <authorList>
            <person name="Mitreva M."/>
        </authorList>
    </citation>
    <scope>NUCLEOTIDE SEQUENCE [LARGE SCALE GENOMIC DNA]</scope>
    <source>
        <strain evidence="3 4">Zhejiang</strain>
    </source>
</reference>
<feature type="region of interest" description="Disordered" evidence="2">
    <location>
        <begin position="1"/>
        <end position="27"/>
    </location>
</feature>
<dbReference type="EMBL" id="KN727685">
    <property type="protein sequence ID" value="KIH65138.1"/>
    <property type="molecule type" value="Genomic_DNA"/>
</dbReference>
<accession>A0A0C2D6B0</accession>
<dbReference type="InterPro" id="IPR036691">
    <property type="entry name" value="Endo/exonu/phosph_ase_sf"/>
</dbReference>
<dbReference type="PANTHER" id="PTHR33395">
    <property type="entry name" value="TRANSCRIPTASE, PUTATIVE-RELATED-RELATED"/>
    <property type="match status" value="1"/>
</dbReference>
<keyword evidence="1" id="KW-0175">Coiled coil</keyword>
<protein>
    <submittedName>
        <fullName evidence="3">Uncharacterized protein</fullName>
    </submittedName>
</protein>
<dbReference type="AlphaFoldDB" id="A0A0C2D6B0"/>
<dbReference type="SUPFAM" id="SSF56219">
    <property type="entry name" value="DNase I-like"/>
    <property type="match status" value="1"/>
</dbReference>
<feature type="non-terminal residue" evidence="3">
    <location>
        <position position="253"/>
    </location>
</feature>
<organism evidence="3 4">
    <name type="scientific">Ancylostoma duodenale</name>
    <dbReference type="NCBI Taxonomy" id="51022"/>
    <lineage>
        <taxon>Eukaryota</taxon>
        <taxon>Metazoa</taxon>
        <taxon>Ecdysozoa</taxon>
        <taxon>Nematoda</taxon>
        <taxon>Chromadorea</taxon>
        <taxon>Rhabditida</taxon>
        <taxon>Rhabditina</taxon>
        <taxon>Rhabditomorpha</taxon>
        <taxon>Strongyloidea</taxon>
        <taxon>Ancylostomatidae</taxon>
        <taxon>Ancylostomatinae</taxon>
        <taxon>Ancylostoma</taxon>
    </lineage>
</organism>
<keyword evidence="4" id="KW-1185">Reference proteome</keyword>
<dbReference type="OrthoDB" id="5901879at2759"/>
<dbReference type="Gene3D" id="3.60.10.10">
    <property type="entry name" value="Endonuclease/exonuclease/phosphatase"/>
    <property type="match status" value="1"/>
</dbReference>
<gene>
    <name evidence="3" type="ORF">ANCDUO_04544</name>
</gene>
<dbReference type="Proteomes" id="UP000054047">
    <property type="component" value="Unassembled WGS sequence"/>
</dbReference>
<dbReference type="GO" id="GO:0061343">
    <property type="term" value="P:cell adhesion involved in heart morphogenesis"/>
    <property type="evidence" value="ECO:0007669"/>
    <property type="project" value="TreeGrafter"/>
</dbReference>
<feature type="compositionally biased region" description="Polar residues" evidence="2">
    <location>
        <begin position="1"/>
        <end position="10"/>
    </location>
</feature>
<evidence type="ECO:0000256" key="2">
    <source>
        <dbReference type="SAM" id="MobiDB-lite"/>
    </source>
</evidence>
<feature type="coiled-coil region" evidence="1">
    <location>
        <begin position="60"/>
        <end position="94"/>
    </location>
</feature>
<name>A0A0C2D6B0_9BILA</name>
<evidence type="ECO:0000313" key="4">
    <source>
        <dbReference type="Proteomes" id="UP000054047"/>
    </source>
</evidence>
<evidence type="ECO:0000256" key="1">
    <source>
        <dbReference type="SAM" id="Coils"/>
    </source>
</evidence>